<dbReference type="GO" id="GO:0016020">
    <property type="term" value="C:membrane"/>
    <property type="evidence" value="ECO:0007669"/>
    <property type="project" value="InterPro"/>
</dbReference>
<dbReference type="InterPro" id="IPR003660">
    <property type="entry name" value="HAMP_dom"/>
</dbReference>
<dbReference type="Proteomes" id="UP000000245">
    <property type="component" value="Chromosome"/>
</dbReference>
<keyword evidence="3" id="KW-0807">Transducer</keyword>
<evidence type="ECO:0000313" key="10">
    <source>
        <dbReference type="EMBL" id="ABQ30499.1"/>
    </source>
</evidence>
<feature type="region of interest" description="Disordered" evidence="4">
    <location>
        <begin position="560"/>
        <end position="591"/>
    </location>
</feature>
<dbReference type="EMBL" id="CP000697">
    <property type="protein sequence ID" value="ABQ30499.1"/>
    <property type="molecule type" value="Genomic_DNA"/>
</dbReference>
<evidence type="ECO:0000256" key="4">
    <source>
        <dbReference type="SAM" id="MobiDB-lite"/>
    </source>
</evidence>
<dbReference type="NCBIfam" id="TIGR00229">
    <property type="entry name" value="sensory_box"/>
    <property type="match status" value="2"/>
</dbReference>
<feature type="domain" description="HAMP" evidence="9">
    <location>
        <begin position="256"/>
        <end position="299"/>
    </location>
</feature>
<dbReference type="SUPFAM" id="SSF58104">
    <property type="entry name" value="Methyl-accepting chemotaxis protein (MCP) signaling domain"/>
    <property type="match status" value="1"/>
</dbReference>
<dbReference type="InterPro" id="IPR000014">
    <property type="entry name" value="PAS"/>
</dbReference>
<dbReference type="PROSITE" id="PS50192">
    <property type="entry name" value="T_SNARE"/>
    <property type="match status" value="1"/>
</dbReference>
<dbReference type="InterPro" id="IPR013655">
    <property type="entry name" value="PAS_fold_3"/>
</dbReference>
<keyword evidence="1" id="KW-0145">Chemotaxis</keyword>
<gene>
    <name evidence="10" type="ordered locus">Acry_1288</name>
</gene>
<dbReference type="InterPro" id="IPR035965">
    <property type="entry name" value="PAS-like_dom_sf"/>
</dbReference>
<dbReference type="Gene3D" id="3.30.450.20">
    <property type="entry name" value="PAS domain"/>
    <property type="match status" value="2"/>
</dbReference>
<comment type="similarity">
    <text evidence="2">Belongs to the methyl-accepting chemotaxis (MCP) protein family.</text>
</comment>
<dbReference type="PROSITE" id="PS50113">
    <property type="entry name" value="PAC"/>
    <property type="match status" value="2"/>
</dbReference>
<evidence type="ECO:0000256" key="1">
    <source>
        <dbReference type="ARBA" id="ARBA00022500"/>
    </source>
</evidence>
<dbReference type="PROSITE" id="PS50111">
    <property type="entry name" value="CHEMOTAXIS_TRANSDUC_2"/>
    <property type="match status" value="1"/>
</dbReference>
<dbReference type="Gene3D" id="1.10.287.950">
    <property type="entry name" value="Methyl-accepting chemotaxis protein"/>
    <property type="match status" value="1"/>
</dbReference>
<dbReference type="InterPro" id="IPR000727">
    <property type="entry name" value="T_SNARE_dom"/>
</dbReference>
<evidence type="ECO:0000259" key="7">
    <source>
        <dbReference type="PROSITE" id="PS50113"/>
    </source>
</evidence>
<evidence type="ECO:0000256" key="2">
    <source>
        <dbReference type="ARBA" id="ARBA00029447"/>
    </source>
</evidence>
<dbReference type="InterPro" id="IPR004089">
    <property type="entry name" value="MCPsignal_dom"/>
</dbReference>
<feature type="domain" description="PAS" evidence="6">
    <location>
        <begin position="25"/>
        <end position="55"/>
    </location>
</feature>
<feature type="domain" description="PAC" evidence="7">
    <location>
        <begin position="206"/>
        <end position="258"/>
    </location>
</feature>
<dbReference type="GO" id="GO:0006935">
    <property type="term" value="P:chemotaxis"/>
    <property type="evidence" value="ECO:0007669"/>
    <property type="project" value="UniProtKB-KW"/>
</dbReference>
<feature type="domain" description="Methyl-accepting transducer" evidence="5">
    <location>
        <begin position="304"/>
        <end position="533"/>
    </location>
</feature>
<evidence type="ECO:0000313" key="11">
    <source>
        <dbReference type="Proteomes" id="UP000000245"/>
    </source>
</evidence>
<dbReference type="SMART" id="SM00283">
    <property type="entry name" value="MA"/>
    <property type="match status" value="1"/>
</dbReference>
<name>A5FY17_ACICJ</name>
<evidence type="ECO:0000259" key="8">
    <source>
        <dbReference type="PROSITE" id="PS50192"/>
    </source>
</evidence>
<dbReference type="PANTHER" id="PTHR43531">
    <property type="entry name" value="PROTEIN ICFG"/>
    <property type="match status" value="1"/>
</dbReference>
<proteinExistence type="inferred from homology"/>
<evidence type="ECO:0000259" key="5">
    <source>
        <dbReference type="PROSITE" id="PS50111"/>
    </source>
</evidence>
<feature type="compositionally biased region" description="Low complexity" evidence="4">
    <location>
        <begin position="560"/>
        <end position="577"/>
    </location>
</feature>
<feature type="domain" description="PAC" evidence="7">
    <location>
        <begin position="84"/>
        <end position="136"/>
    </location>
</feature>
<reference evidence="10 11" key="1">
    <citation type="submission" date="2007-05" db="EMBL/GenBank/DDBJ databases">
        <title>Complete sequence of chromosome of Acidiphilium cryptum JF-5.</title>
        <authorList>
            <consortium name="US DOE Joint Genome Institute"/>
            <person name="Copeland A."/>
            <person name="Lucas S."/>
            <person name="Lapidus A."/>
            <person name="Barry K."/>
            <person name="Detter J.C."/>
            <person name="Glavina del Rio T."/>
            <person name="Hammon N."/>
            <person name="Israni S."/>
            <person name="Dalin E."/>
            <person name="Tice H."/>
            <person name="Pitluck S."/>
            <person name="Sims D."/>
            <person name="Brettin T."/>
            <person name="Bruce D."/>
            <person name="Han C."/>
            <person name="Schmutz J."/>
            <person name="Larimer F."/>
            <person name="Land M."/>
            <person name="Hauser L."/>
            <person name="Kyrpides N."/>
            <person name="Kim E."/>
            <person name="Magnuson T."/>
            <person name="Richardson P."/>
        </authorList>
    </citation>
    <scope>NUCLEOTIDE SEQUENCE [LARGE SCALE GENOMIC DNA]</scope>
    <source>
        <strain evidence="10 11">JF-5</strain>
    </source>
</reference>
<dbReference type="KEGG" id="acr:Acry_1288"/>
<feature type="domain" description="T-SNARE coiled-coil homology" evidence="8">
    <location>
        <begin position="295"/>
        <end position="357"/>
    </location>
</feature>
<dbReference type="SMART" id="SM00086">
    <property type="entry name" value="PAC"/>
    <property type="match status" value="2"/>
</dbReference>
<evidence type="ECO:0000256" key="3">
    <source>
        <dbReference type="PROSITE-ProRule" id="PRU00284"/>
    </source>
</evidence>
<dbReference type="PANTHER" id="PTHR43531:SF11">
    <property type="entry name" value="METHYL-ACCEPTING CHEMOTAXIS PROTEIN 3"/>
    <property type="match status" value="1"/>
</dbReference>
<dbReference type="CDD" id="cd00130">
    <property type="entry name" value="PAS"/>
    <property type="match status" value="2"/>
</dbReference>
<dbReference type="SUPFAM" id="SSF55785">
    <property type="entry name" value="PYP-like sensor domain (PAS domain)"/>
    <property type="match status" value="2"/>
</dbReference>
<dbReference type="InterPro" id="IPR000700">
    <property type="entry name" value="PAS-assoc_C"/>
</dbReference>
<sequence length="591" mass="63128">MVIGKLRQISDKSRMFDAIGNSFGIIGFKPDGTIIDANDSFLRLMGYGAADIIGRHHRIFVTVTERDSAAYGEFWQRLRGGAFCSGEFRRIAKSGHDVWLRASYVPVRNRAGKVAKVVKVALDITAEKRAAAENESILNAIERSQAVIKFALDGTILEANDNFLRVMGYARDEIVGRKHSMFATPAYAASREYQAFWERLRQGEFIAGDFERVGKGGRHVWLQATYNPVYDAEGKVTKVVKFAVDLTERMAEVGLVGDALERVSEGDLTASVDRQLIPSLDKLRIDFNTAASRLAESVNGVRQSTDEINLGVAEIAEAAEDLARRTEQQASTLEETSSVLDSVTTGIRRTADNASKAASAVDATNNAARKSHAIVGEAVVAMNRIETSAREIDQIIGLIDEMAFQTNLLALNAGVEAARAGDAGRGFAVVASEVRALAHRSADAAKSIKLLIARSSEQVGNGVRLVGETGTALDTILGHVTDLHGLVGEIATAAAEQAGSLAEINAATGQMNQAVQQNAAMVEQTSAATHSLREEISRLAGRVSGFRTAHAAPAYAAPAHAAPAHAAPTASAPIAPARTPPRRARRVAEPA</sequence>
<dbReference type="eggNOG" id="COG0840">
    <property type="taxonomic scope" value="Bacteria"/>
</dbReference>
<dbReference type="STRING" id="349163.Acry_1288"/>
<evidence type="ECO:0000259" key="9">
    <source>
        <dbReference type="PROSITE" id="PS50885"/>
    </source>
</evidence>
<dbReference type="GO" id="GO:0007165">
    <property type="term" value="P:signal transduction"/>
    <property type="evidence" value="ECO:0007669"/>
    <property type="project" value="UniProtKB-KW"/>
</dbReference>
<dbReference type="SMART" id="SM00091">
    <property type="entry name" value="PAS"/>
    <property type="match status" value="2"/>
</dbReference>
<dbReference type="CDD" id="cd11386">
    <property type="entry name" value="MCP_signal"/>
    <property type="match status" value="1"/>
</dbReference>
<dbReference type="HOGENOM" id="CLU_000445_107_26_5"/>
<dbReference type="InterPro" id="IPR051310">
    <property type="entry name" value="MCP_chemotaxis"/>
</dbReference>
<protein>
    <submittedName>
        <fullName evidence="10">Methyl-accepting chemotaxis sensory transducer</fullName>
    </submittedName>
</protein>
<dbReference type="AlphaFoldDB" id="A5FY17"/>
<keyword evidence="11" id="KW-1185">Reference proteome</keyword>
<organism evidence="10 11">
    <name type="scientific">Acidiphilium cryptum (strain JF-5)</name>
    <dbReference type="NCBI Taxonomy" id="349163"/>
    <lineage>
        <taxon>Bacteria</taxon>
        <taxon>Pseudomonadati</taxon>
        <taxon>Pseudomonadota</taxon>
        <taxon>Alphaproteobacteria</taxon>
        <taxon>Acetobacterales</taxon>
        <taxon>Acidocellaceae</taxon>
        <taxon>Acidiphilium</taxon>
    </lineage>
</organism>
<dbReference type="Pfam" id="PF08447">
    <property type="entry name" value="PAS_3"/>
    <property type="match status" value="2"/>
</dbReference>
<accession>A5FY17</accession>
<feature type="domain" description="PAS" evidence="6">
    <location>
        <begin position="133"/>
        <end position="177"/>
    </location>
</feature>
<dbReference type="PROSITE" id="PS50112">
    <property type="entry name" value="PAS"/>
    <property type="match status" value="2"/>
</dbReference>
<dbReference type="PROSITE" id="PS50885">
    <property type="entry name" value="HAMP"/>
    <property type="match status" value="1"/>
</dbReference>
<dbReference type="InterPro" id="IPR001610">
    <property type="entry name" value="PAC"/>
</dbReference>
<evidence type="ECO:0000259" key="6">
    <source>
        <dbReference type="PROSITE" id="PS50112"/>
    </source>
</evidence>
<dbReference type="Pfam" id="PF00015">
    <property type="entry name" value="MCPsignal"/>
    <property type="match status" value="1"/>
</dbReference>